<dbReference type="EMBL" id="CP002593">
    <property type="protein sequence ID" value="AEA23508.1"/>
    <property type="molecule type" value="Genomic_DNA"/>
</dbReference>
<feature type="transmembrane region" description="Helical" evidence="2">
    <location>
        <begin position="53"/>
        <end position="71"/>
    </location>
</feature>
<evidence type="ECO:0008006" key="5">
    <source>
        <dbReference type="Google" id="ProtNLM"/>
    </source>
</evidence>
<organism evidence="3 4">
    <name type="scientific">Pseudonocardia dioxanivorans (strain ATCC 55486 / DSM 44775 / JCM 13855 / CB1190)</name>
    <dbReference type="NCBI Taxonomy" id="675635"/>
    <lineage>
        <taxon>Bacteria</taxon>
        <taxon>Bacillati</taxon>
        <taxon>Actinomycetota</taxon>
        <taxon>Actinomycetes</taxon>
        <taxon>Pseudonocardiales</taxon>
        <taxon>Pseudonocardiaceae</taxon>
        <taxon>Pseudonocardia</taxon>
    </lineage>
</organism>
<dbReference type="eggNOG" id="COG0515">
    <property type="taxonomic scope" value="Bacteria"/>
</dbReference>
<keyword evidence="4" id="KW-1185">Reference proteome</keyword>
<keyword evidence="2" id="KW-1133">Transmembrane helix</keyword>
<evidence type="ECO:0000313" key="3">
    <source>
        <dbReference type="EMBL" id="AEA23508.1"/>
    </source>
</evidence>
<dbReference type="RefSeq" id="WP_013673443.1">
    <property type="nucleotide sequence ID" value="NC_015312.1"/>
</dbReference>
<sequence length="267" mass="28096">MTRRAAMSTRSASDGASVVQAVTVIMGVVVGLTFLFGFGNVLNLAFRLGVPTWVAPLVAPAVDLSILGLLLGTRHLALTGASLEVLRPARRLLIFASVVTLALNVAEPLVASEFGKAAFDAVGPLLLIGWSEVGPGLLQAIGATSRTPVAREVERSESATDVPSNDGAPETQAQPDEDVLQQGREKAAVERTPEALLAQARREDAAHRAAHQKPISADTLRVRLGVGAARARHLVKTVRAEFDEQVGAQRAESDVADETHARAMLVA</sequence>
<evidence type="ECO:0000313" key="4">
    <source>
        <dbReference type="Proteomes" id="UP000007809"/>
    </source>
</evidence>
<feature type="compositionally biased region" description="Basic and acidic residues" evidence="1">
    <location>
        <begin position="149"/>
        <end position="158"/>
    </location>
</feature>
<dbReference type="STRING" id="675635.Psed_1263"/>
<keyword evidence="2" id="KW-0812">Transmembrane</keyword>
<dbReference type="Proteomes" id="UP000007809">
    <property type="component" value="Chromosome"/>
</dbReference>
<dbReference type="HOGENOM" id="CLU_073558_0_0_11"/>
<feature type="transmembrane region" description="Helical" evidence="2">
    <location>
        <begin position="92"/>
        <end position="111"/>
    </location>
</feature>
<keyword evidence="2" id="KW-0472">Membrane</keyword>
<dbReference type="AlphaFoldDB" id="F4CJ16"/>
<name>F4CJ16_PSEUX</name>
<protein>
    <recommendedName>
        <fullName evidence="5">DUF2637 domain-containing protein</fullName>
    </recommendedName>
</protein>
<evidence type="ECO:0000256" key="2">
    <source>
        <dbReference type="SAM" id="Phobius"/>
    </source>
</evidence>
<feature type="region of interest" description="Disordered" evidence="1">
    <location>
        <begin position="149"/>
        <end position="190"/>
    </location>
</feature>
<accession>F4CJ16</accession>
<reference evidence="3 4" key="1">
    <citation type="journal article" date="2011" name="J. Bacteriol.">
        <title>Genome sequence of the 1,4-dioxane-degrading Pseudonocardia dioxanivorans strain CB1190.</title>
        <authorList>
            <person name="Sales C.M."/>
            <person name="Mahendra S."/>
            <person name="Grostern A."/>
            <person name="Parales R.E."/>
            <person name="Goodwin L.A."/>
            <person name="Woyke T."/>
            <person name="Nolan M."/>
            <person name="Lapidus A."/>
            <person name="Chertkov O."/>
            <person name="Ovchinnikova G."/>
            <person name="Sczyrba A."/>
            <person name="Alvarez-Cohen L."/>
        </authorList>
    </citation>
    <scope>NUCLEOTIDE SEQUENCE [LARGE SCALE GENOMIC DNA]</scope>
    <source>
        <strain evidence="4">ATCC 55486 / DSM 44775 / JCM 13855 / CB1190</strain>
    </source>
</reference>
<gene>
    <name evidence="3" type="ordered locus">Psed_1263</name>
</gene>
<dbReference type="KEGG" id="pdx:Psed_1263"/>
<proteinExistence type="predicted"/>
<evidence type="ECO:0000256" key="1">
    <source>
        <dbReference type="SAM" id="MobiDB-lite"/>
    </source>
</evidence>
<feature type="transmembrane region" description="Helical" evidence="2">
    <location>
        <begin position="21"/>
        <end position="41"/>
    </location>
</feature>